<keyword evidence="2" id="KW-1185">Reference proteome</keyword>
<proteinExistence type="predicted"/>
<accession>A0ABT3INL0</accession>
<comment type="caution">
    <text evidence="1">The sequence shown here is derived from an EMBL/GenBank/DDBJ whole genome shotgun (WGS) entry which is preliminary data.</text>
</comment>
<protein>
    <recommendedName>
        <fullName evidence="3">CHAT domain-containing protein</fullName>
    </recommendedName>
</protein>
<sequence>MPTLFVFIPFNQHELSPTKDLPLQANELYLAFQAVSNKRIGENIGALISSVQVVYLDSQFTVTNQDYIIVFAHGSKDAKNWLFSNVPPLEIKATDAMNVLIASSANKAVRILFMCCFSSLDGHIGQLWEAKYPNQTIYAGNAAISNLFSATRTQIRSCCLALFELSEVV</sequence>
<evidence type="ECO:0008006" key="3">
    <source>
        <dbReference type="Google" id="ProtNLM"/>
    </source>
</evidence>
<organism evidence="1 2">
    <name type="scientific">Chitinophaga nivalis</name>
    <dbReference type="NCBI Taxonomy" id="2991709"/>
    <lineage>
        <taxon>Bacteria</taxon>
        <taxon>Pseudomonadati</taxon>
        <taxon>Bacteroidota</taxon>
        <taxon>Chitinophagia</taxon>
        <taxon>Chitinophagales</taxon>
        <taxon>Chitinophagaceae</taxon>
        <taxon>Chitinophaga</taxon>
    </lineage>
</organism>
<evidence type="ECO:0000313" key="2">
    <source>
        <dbReference type="Proteomes" id="UP001207742"/>
    </source>
</evidence>
<reference evidence="1 2" key="1">
    <citation type="submission" date="2022-10" db="EMBL/GenBank/DDBJ databases">
        <title>Chitinophaga nivalis PC15 sp. nov., isolated from Pyeongchang county, South Korea.</title>
        <authorList>
            <person name="Trinh H.N."/>
        </authorList>
    </citation>
    <scope>NUCLEOTIDE SEQUENCE [LARGE SCALE GENOMIC DNA]</scope>
    <source>
        <strain evidence="1 2">PC14</strain>
    </source>
</reference>
<evidence type="ECO:0000313" key="1">
    <source>
        <dbReference type="EMBL" id="MCW3485572.1"/>
    </source>
</evidence>
<name>A0ABT3INL0_9BACT</name>
<gene>
    <name evidence="1" type="ORF">OL497_16805</name>
</gene>
<dbReference type="Proteomes" id="UP001207742">
    <property type="component" value="Unassembled WGS sequence"/>
</dbReference>
<dbReference type="RefSeq" id="WP_264732129.1">
    <property type="nucleotide sequence ID" value="NZ_JAPDNR010000001.1"/>
</dbReference>
<dbReference type="EMBL" id="JAPDNS010000002">
    <property type="protein sequence ID" value="MCW3485572.1"/>
    <property type="molecule type" value="Genomic_DNA"/>
</dbReference>